<dbReference type="InterPro" id="IPR017972">
    <property type="entry name" value="Cyt_P450_CS"/>
</dbReference>
<evidence type="ECO:0000256" key="7">
    <source>
        <dbReference type="ARBA" id="ARBA00023004"/>
    </source>
</evidence>
<keyword evidence="8 10" id="KW-0503">Monooxygenase</keyword>
<comment type="pathway">
    <text evidence="2">Secondary metabolite biosynthesis.</text>
</comment>
<proteinExistence type="inferred from homology"/>
<feature type="binding site" description="axial binding residue" evidence="9">
    <location>
        <position position="382"/>
    </location>
    <ligand>
        <name>heme</name>
        <dbReference type="ChEBI" id="CHEBI:30413"/>
    </ligand>
    <ligandPart>
        <name>Fe</name>
        <dbReference type="ChEBI" id="CHEBI:18248"/>
    </ligandPart>
</feature>
<dbReference type="PANTHER" id="PTHR24305">
    <property type="entry name" value="CYTOCHROME P450"/>
    <property type="match status" value="1"/>
</dbReference>
<evidence type="ECO:0000256" key="1">
    <source>
        <dbReference type="ARBA" id="ARBA00001971"/>
    </source>
</evidence>
<dbReference type="AlphaFoldDB" id="A0A1C7M4U3"/>
<dbReference type="GO" id="GO:0016705">
    <property type="term" value="F:oxidoreductase activity, acting on paired donors, with incorporation or reduction of molecular oxygen"/>
    <property type="evidence" value="ECO:0007669"/>
    <property type="project" value="InterPro"/>
</dbReference>
<evidence type="ECO:0000256" key="8">
    <source>
        <dbReference type="ARBA" id="ARBA00023033"/>
    </source>
</evidence>
<dbReference type="OrthoDB" id="1470350at2759"/>
<evidence type="ECO:0000256" key="6">
    <source>
        <dbReference type="ARBA" id="ARBA00023002"/>
    </source>
</evidence>
<dbReference type="PROSITE" id="PS00086">
    <property type="entry name" value="CYTOCHROME_P450"/>
    <property type="match status" value="1"/>
</dbReference>
<evidence type="ECO:0000256" key="10">
    <source>
        <dbReference type="RuleBase" id="RU000461"/>
    </source>
</evidence>
<reference evidence="11 12" key="1">
    <citation type="submission" date="2016-03" db="EMBL/GenBank/DDBJ databases">
        <title>Whole genome sequencing of Grifola frondosa 9006-11.</title>
        <authorList>
            <person name="Min B."/>
            <person name="Park H."/>
            <person name="Kim J.-G."/>
            <person name="Cho H."/>
            <person name="Oh Y.-L."/>
            <person name="Kong W.-S."/>
            <person name="Choi I.-G."/>
        </authorList>
    </citation>
    <scope>NUCLEOTIDE SEQUENCE [LARGE SCALE GENOMIC DNA]</scope>
    <source>
        <strain evidence="11 12">9006-11</strain>
    </source>
</reference>
<evidence type="ECO:0000256" key="3">
    <source>
        <dbReference type="ARBA" id="ARBA00010617"/>
    </source>
</evidence>
<name>A0A1C7M4U3_GRIFR</name>
<dbReference type="OMA" id="ISFGEKW"/>
<comment type="caution">
    <text evidence="11">The sequence shown here is derived from an EMBL/GenBank/DDBJ whole genome shotgun (WGS) entry which is preliminary data.</text>
</comment>
<dbReference type="GO" id="GO:0005506">
    <property type="term" value="F:iron ion binding"/>
    <property type="evidence" value="ECO:0007669"/>
    <property type="project" value="InterPro"/>
</dbReference>
<gene>
    <name evidence="11" type="ORF">A0H81_08230</name>
</gene>
<dbReference type="GO" id="GO:0004497">
    <property type="term" value="F:monooxygenase activity"/>
    <property type="evidence" value="ECO:0007669"/>
    <property type="project" value="UniProtKB-KW"/>
</dbReference>
<dbReference type="InterPro" id="IPR036396">
    <property type="entry name" value="Cyt_P450_sf"/>
</dbReference>
<protein>
    <recommendedName>
        <fullName evidence="13">Cytochrome P450</fullName>
    </recommendedName>
</protein>
<keyword evidence="7 9" id="KW-0408">Iron</keyword>
<evidence type="ECO:0008006" key="13">
    <source>
        <dbReference type="Google" id="ProtNLM"/>
    </source>
</evidence>
<comment type="cofactor">
    <cofactor evidence="1 9">
        <name>heme</name>
        <dbReference type="ChEBI" id="CHEBI:30413"/>
    </cofactor>
</comment>
<organism evidence="11 12">
    <name type="scientific">Grifola frondosa</name>
    <name type="common">Maitake</name>
    <name type="synonym">Polyporus frondosus</name>
    <dbReference type="NCBI Taxonomy" id="5627"/>
    <lineage>
        <taxon>Eukaryota</taxon>
        <taxon>Fungi</taxon>
        <taxon>Dikarya</taxon>
        <taxon>Basidiomycota</taxon>
        <taxon>Agaricomycotina</taxon>
        <taxon>Agaricomycetes</taxon>
        <taxon>Polyporales</taxon>
        <taxon>Grifolaceae</taxon>
        <taxon>Grifola</taxon>
    </lineage>
</organism>
<evidence type="ECO:0000256" key="2">
    <source>
        <dbReference type="ARBA" id="ARBA00005179"/>
    </source>
</evidence>
<sequence length="446" mass="50471">MFAVPRALRHLPHVPVLPTLWSYARWEVEDIRITKLLLPFAKRGEPAVLVYMLGQWIVHVLDHNVIKAITADLDAFPKEVPPDGSLFWHLVGRENVIMNNGAPWKRLSKMVRSALERNVPIDQFVLLARQLFQQMGQGGVLRWDDLTSRYTLDAIGASVLGYDFDAIRSANNPFVSNYKLVFDDLADPAYVAFPILERILPRVDTRRRMGEFVESLQNILNLKRQEPGNDMLTYMLEDKETTDVQLRDNVVTLFIAGHDTTAGALSVRAPKFSPALAADPTGEPTLDALRAMPFLQACIRESLRVNAPILELIPRKAIRDTVVHSGDGTAVAIPAGTSVFVNVHAVHLREDYWAQAAEFNPDRFMEHDTTQWMSFGLGPRQCPARNFAMHEMRTLCAMLLAEWEWTLPDDSPHRDHIKNAFSVVALSLPKDLYIDFKRRAAHGELK</sequence>
<comment type="similarity">
    <text evidence="3 10">Belongs to the cytochrome P450 family.</text>
</comment>
<evidence type="ECO:0000256" key="9">
    <source>
        <dbReference type="PIRSR" id="PIRSR602401-1"/>
    </source>
</evidence>
<dbReference type="Proteomes" id="UP000092993">
    <property type="component" value="Unassembled WGS sequence"/>
</dbReference>
<dbReference type="Gene3D" id="1.10.630.10">
    <property type="entry name" value="Cytochrome P450"/>
    <property type="match status" value="1"/>
</dbReference>
<dbReference type="STRING" id="5627.A0A1C7M4U3"/>
<evidence type="ECO:0000313" key="12">
    <source>
        <dbReference type="Proteomes" id="UP000092993"/>
    </source>
</evidence>
<keyword evidence="4 9" id="KW-0349">Heme</keyword>
<dbReference type="GO" id="GO:0020037">
    <property type="term" value="F:heme binding"/>
    <property type="evidence" value="ECO:0007669"/>
    <property type="project" value="InterPro"/>
</dbReference>
<dbReference type="Pfam" id="PF00067">
    <property type="entry name" value="p450"/>
    <property type="match status" value="2"/>
</dbReference>
<evidence type="ECO:0000256" key="5">
    <source>
        <dbReference type="ARBA" id="ARBA00022723"/>
    </source>
</evidence>
<evidence type="ECO:0000256" key="4">
    <source>
        <dbReference type="ARBA" id="ARBA00022617"/>
    </source>
</evidence>
<keyword evidence="12" id="KW-1185">Reference proteome</keyword>
<dbReference type="PANTHER" id="PTHR24305:SF166">
    <property type="entry name" value="CYTOCHROME P450 12A4, MITOCHONDRIAL-RELATED"/>
    <property type="match status" value="1"/>
</dbReference>
<dbReference type="InterPro" id="IPR050121">
    <property type="entry name" value="Cytochrome_P450_monoxygenase"/>
</dbReference>
<dbReference type="SUPFAM" id="SSF48264">
    <property type="entry name" value="Cytochrome P450"/>
    <property type="match status" value="1"/>
</dbReference>
<accession>A0A1C7M4U3</accession>
<dbReference type="InterPro" id="IPR002401">
    <property type="entry name" value="Cyt_P450_E_grp-I"/>
</dbReference>
<keyword evidence="5 9" id="KW-0479">Metal-binding</keyword>
<dbReference type="PRINTS" id="PR00463">
    <property type="entry name" value="EP450I"/>
</dbReference>
<dbReference type="EMBL" id="LUGG01000010">
    <property type="protein sequence ID" value="OBZ71768.1"/>
    <property type="molecule type" value="Genomic_DNA"/>
</dbReference>
<keyword evidence="6 10" id="KW-0560">Oxidoreductase</keyword>
<dbReference type="InterPro" id="IPR001128">
    <property type="entry name" value="Cyt_P450"/>
</dbReference>
<evidence type="ECO:0000313" key="11">
    <source>
        <dbReference type="EMBL" id="OBZ71768.1"/>
    </source>
</evidence>